<feature type="domain" description="GmrSD restriction endonucleases C-terminal" evidence="2">
    <location>
        <begin position="468"/>
        <end position="609"/>
    </location>
</feature>
<evidence type="ECO:0000259" key="1">
    <source>
        <dbReference type="Pfam" id="PF03235"/>
    </source>
</evidence>
<evidence type="ECO:0000313" key="4">
    <source>
        <dbReference type="Proteomes" id="UP000182827"/>
    </source>
</evidence>
<organism evidence="3 4">
    <name type="scientific">Acinetobacter bohemicus</name>
    <dbReference type="NCBI Taxonomy" id="1435036"/>
    <lineage>
        <taxon>Bacteria</taxon>
        <taxon>Pseudomonadati</taxon>
        <taxon>Pseudomonadota</taxon>
        <taxon>Gammaproteobacteria</taxon>
        <taxon>Moraxellales</taxon>
        <taxon>Moraxellaceae</taxon>
        <taxon>Acinetobacter</taxon>
    </lineage>
</organism>
<dbReference type="EMBL" id="FOZU01000030">
    <property type="protein sequence ID" value="SFT15525.1"/>
    <property type="molecule type" value="Genomic_DNA"/>
</dbReference>
<protein>
    <recommendedName>
        <fullName evidence="5">DUF262 domain-containing protein</fullName>
    </recommendedName>
</protein>
<sequence>MNALKTLSSIFEHRIIRIPDYQRGYAWQEHQLNDFWEDLIHLSPERVHYTGVLTLEPVADEYWKRWESDLWIIDGKGYKPFYIVDGQQRLTTSVILIQAILESVPEGSELNFQTVAEIRQQYILHIAPTGLRKSYLFGYEKDNPSDEFLRTGVFLEKSATNNDEQTFYTRNLAKAKQFFKDKLETLQLDEIAEIYKKLTQKFKFNLYEIDAEIDVFVTFETMNNRGKPLSNLELLKNRLIYLSTLFPEHSGRSELRNNINATWKTIYEYLGRNPDKLLSDEEFLRNHWVMYFKFSRQTGDDYRDYLLDEKFTVQNVTHPKNDNDQLSVGEINDYVMSLQQAVRPWFYMHNPSYPLKDYNDDSNKKLVDRLVRLGYKSFKPLILAAFCRGNNFDETNTLLKAIERYIFTIFTLSRRRGHTGDSNFLSKSKDYLNHKITTEGIVHDLNNWVERHFSANKFLEYIAENYELEKAGFYRWDGVRYFLFEYEQALKAKGKQSTSKLDWKEFTSRMKDHVTLEHIYPQTDTDPYWMNKFGYLDSQQKTLLVHSLGNLLPLSRSKNSSLQNDAFELKKNNGRGVGYYNGSISENEVNIQDDWAPKEIYERGITLLEFMENRWNIILGDDAFKSKLLHVDQIPLAPAVEDVEVVE</sequence>
<reference evidence="4" key="1">
    <citation type="submission" date="2016-10" db="EMBL/GenBank/DDBJ databases">
        <authorList>
            <person name="Varghese N."/>
            <person name="Submissions S."/>
        </authorList>
    </citation>
    <scope>NUCLEOTIDE SEQUENCE [LARGE SCALE GENOMIC DNA]</scope>
    <source>
        <strain evidence="4">ANC 5076</strain>
    </source>
</reference>
<evidence type="ECO:0000313" key="3">
    <source>
        <dbReference type="EMBL" id="SFT15525.1"/>
    </source>
</evidence>
<proteinExistence type="predicted"/>
<dbReference type="RefSeq" id="WP_074947376.1">
    <property type="nucleotide sequence ID" value="NZ_FOZU01000030.1"/>
</dbReference>
<dbReference type="Proteomes" id="UP000182827">
    <property type="component" value="Unassembled WGS sequence"/>
</dbReference>
<dbReference type="InterPro" id="IPR004919">
    <property type="entry name" value="GmrSD_N"/>
</dbReference>
<dbReference type="PANTHER" id="PTHR35149">
    <property type="entry name" value="SLL5132 PROTEIN"/>
    <property type="match status" value="1"/>
</dbReference>
<gene>
    <name evidence="3" type="ORF">SAMN05444586_10304</name>
</gene>
<accession>A0A1I6VP75</accession>
<evidence type="ECO:0000259" key="2">
    <source>
        <dbReference type="Pfam" id="PF07510"/>
    </source>
</evidence>
<evidence type="ECO:0008006" key="5">
    <source>
        <dbReference type="Google" id="ProtNLM"/>
    </source>
</evidence>
<keyword evidence="4" id="KW-1185">Reference proteome</keyword>
<name>A0A1I6VP75_9GAMM</name>
<dbReference type="Pfam" id="PF07510">
    <property type="entry name" value="GmrSD_C"/>
    <property type="match status" value="1"/>
</dbReference>
<feature type="domain" description="GmrSD restriction endonucleases N-terminal" evidence="1">
    <location>
        <begin position="8"/>
        <end position="239"/>
    </location>
</feature>
<dbReference type="InterPro" id="IPR011089">
    <property type="entry name" value="GmrSD_C"/>
</dbReference>
<dbReference type="AlphaFoldDB" id="A0A1I6VP75"/>
<dbReference type="PANTHER" id="PTHR35149:SF1">
    <property type="entry name" value="DUF5655 DOMAIN-CONTAINING PROTEIN"/>
    <property type="match status" value="1"/>
</dbReference>
<dbReference type="Pfam" id="PF03235">
    <property type="entry name" value="GmrSD_N"/>
    <property type="match status" value="1"/>
</dbReference>